<organism evidence="9 10">
    <name type="scientific">Candidatus Olsenella excrementavium</name>
    <dbReference type="NCBI Taxonomy" id="2838709"/>
    <lineage>
        <taxon>Bacteria</taxon>
        <taxon>Bacillati</taxon>
        <taxon>Actinomycetota</taxon>
        <taxon>Coriobacteriia</taxon>
        <taxon>Coriobacteriales</taxon>
        <taxon>Atopobiaceae</taxon>
        <taxon>Olsenella</taxon>
    </lineage>
</organism>
<dbReference type="EMBL" id="DXCP01000056">
    <property type="protein sequence ID" value="HIY80316.1"/>
    <property type="molecule type" value="Genomic_DNA"/>
</dbReference>
<evidence type="ECO:0000256" key="7">
    <source>
        <dbReference type="PIRSR" id="PIRSR000138-2"/>
    </source>
</evidence>
<dbReference type="AlphaFoldDB" id="A0A9D1ZB60"/>
<dbReference type="Proteomes" id="UP000824133">
    <property type="component" value="Unassembled WGS sequence"/>
</dbReference>
<dbReference type="SUPFAM" id="SSF51395">
    <property type="entry name" value="FMN-linked oxidoreductases"/>
    <property type="match status" value="1"/>
</dbReference>
<reference evidence="9" key="1">
    <citation type="journal article" date="2021" name="PeerJ">
        <title>Extensive microbial diversity within the chicken gut microbiome revealed by metagenomics and culture.</title>
        <authorList>
            <person name="Gilroy R."/>
            <person name="Ravi A."/>
            <person name="Getino M."/>
            <person name="Pursley I."/>
            <person name="Horton D.L."/>
            <person name="Alikhan N.F."/>
            <person name="Baker D."/>
            <person name="Gharbi K."/>
            <person name="Hall N."/>
            <person name="Watson M."/>
            <person name="Adriaenssens E.M."/>
            <person name="Foster-Nyarko E."/>
            <person name="Jarju S."/>
            <person name="Secka A."/>
            <person name="Antonio M."/>
            <person name="Oren A."/>
            <person name="Chaudhuri R.R."/>
            <person name="La Ragione R."/>
            <person name="Hildebrand F."/>
            <person name="Pallen M.J."/>
        </authorList>
    </citation>
    <scope>NUCLEOTIDE SEQUENCE</scope>
    <source>
        <strain evidence="9">ChiHjej10B9-743</strain>
    </source>
</reference>
<evidence type="ECO:0000313" key="10">
    <source>
        <dbReference type="Proteomes" id="UP000824133"/>
    </source>
</evidence>
<gene>
    <name evidence="9" type="ORF">IAA42_07800</name>
</gene>
<feature type="binding site" evidence="7">
    <location>
        <begin position="270"/>
        <end position="274"/>
    </location>
    <ligand>
        <name>FMN</name>
        <dbReference type="ChEBI" id="CHEBI:58210"/>
    </ligand>
</feature>
<dbReference type="PANTHER" id="PTHR10578:SF107">
    <property type="entry name" value="2-HYDROXYACID OXIDASE 1"/>
    <property type="match status" value="1"/>
</dbReference>
<feature type="binding site" evidence="7">
    <location>
        <position position="215"/>
    </location>
    <ligand>
        <name>FMN</name>
        <dbReference type="ChEBI" id="CHEBI:58210"/>
    </ligand>
</feature>
<feature type="domain" description="FMN hydroxy acid dehydrogenase" evidence="8">
    <location>
        <begin position="37"/>
        <end position="344"/>
    </location>
</feature>
<comment type="cofactor">
    <cofactor evidence="1">
        <name>FMN</name>
        <dbReference type="ChEBI" id="CHEBI:58210"/>
    </cofactor>
</comment>
<evidence type="ECO:0000256" key="1">
    <source>
        <dbReference type="ARBA" id="ARBA00001917"/>
    </source>
</evidence>
<evidence type="ECO:0000256" key="4">
    <source>
        <dbReference type="ARBA" id="ARBA00023002"/>
    </source>
</evidence>
<dbReference type="Gene3D" id="3.20.20.70">
    <property type="entry name" value="Aldolase class I"/>
    <property type="match status" value="1"/>
</dbReference>
<feature type="binding site" evidence="7">
    <location>
        <position position="242"/>
    </location>
    <ligand>
        <name>glyoxylate</name>
        <dbReference type="ChEBI" id="CHEBI:36655"/>
    </ligand>
</feature>
<dbReference type="CDD" id="cd02809">
    <property type="entry name" value="alpha_hydroxyacid_oxid_FMN"/>
    <property type="match status" value="1"/>
</dbReference>
<keyword evidence="2 7" id="KW-0285">Flavoprotein</keyword>
<keyword evidence="4" id="KW-0560">Oxidoreductase</keyword>
<keyword evidence="3 7" id="KW-0288">FMN</keyword>
<dbReference type="PIRSF" id="PIRSF000138">
    <property type="entry name" value="Al-hdrx_acd_dh"/>
    <property type="match status" value="1"/>
</dbReference>
<feature type="binding site" evidence="7">
    <location>
        <position position="237"/>
    </location>
    <ligand>
        <name>FMN</name>
        <dbReference type="ChEBI" id="CHEBI:58210"/>
    </ligand>
</feature>
<evidence type="ECO:0000259" key="8">
    <source>
        <dbReference type="PROSITE" id="PS51349"/>
    </source>
</evidence>
<comment type="caution">
    <text evidence="9">The sequence shown here is derived from an EMBL/GenBank/DDBJ whole genome shotgun (WGS) entry which is preliminary data.</text>
</comment>
<feature type="active site" description="Proton acceptor" evidence="6">
    <location>
        <position position="239"/>
    </location>
</feature>
<sequence length="346" mass="36023">MSYEELARAARGNIGPFCKACPVCDGRACAGVMPGPGDKGVGRVAHGNWEAWQRLRVNMDTLHGSFSADTRATVLGCELSVPVMIGPVGDVQRHYGERYDTVTYNRCVLEAAAGEGTLAWTGDGLDASIMTEACGLIASLGGRGVPTVKPWDAATLDAKLNQALEASPAAVAMDIDAAGLPFLRGQEPPAGAKSAAEVAEIVSRCHERNVPFVLKGVMTPRAASRAAEAGVDAIVVSNHGGRVLDGTPATAGVLPDIVSAVGDEVEVLVDGGIRSGLDVFRAIALGARACLVCRPFVVAAFGGGERGVRNYLGQLRSELADVMEMCGTPSLRDVSREALWALRGDR</sequence>
<comment type="similarity">
    <text evidence="5">Belongs to the FMN-dependent alpha-hydroxy acid dehydrogenase family.</text>
</comment>
<dbReference type="InterPro" id="IPR012133">
    <property type="entry name" value="Alpha-hydoxy_acid_DH_FMN"/>
</dbReference>
<dbReference type="GO" id="GO:0016491">
    <property type="term" value="F:oxidoreductase activity"/>
    <property type="evidence" value="ECO:0007669"/>
    <property type="project" value="UniProtKB-KW"/>
</dbReference>
<proteinExistence type="inferred from homology"/>
<evidence type="ECO:0000256" key="6">
    <source>
        <dbReference type="PIRSR" id="PIRSR000138-1"/>
    </source>
</evidence>
<feature type="binding site" evidence="7">
    <location>
        <position position="239"/>
    </location>
    <ligand>
        <name>glyoxylate</name>
        <dbReference type="ChEBI" id="CHEBI:36655"/>
    </ligand>
</feature>
<evidence type="ECO:0000313" key="9">
    <source>
        <dbReference type="EMBL" id="HIY80316.1"/>
    </source>
</evidence>
<name>A0A9D1ZB60_9ACTN</name>
<dbReference type="InterPro" id="IPR037396">
    <property type="entry name" value="FMN_HAD"/>
</dbReference>
<dbReference type="PROSITE" id="PS51349">
    <property type="entry name" value="FMN_HYDROXY_ACID_DH_2"/>
    <property type="match status" value="1"/>
</dbReference>
<evidence type="ECO:0000256" key="3">
    <source>
        <dbReference type="ARBA" id="ARBA00022643"/>
    </source>
</evidence>
<dbReference type="GO" id="GO:0010181">
    <property type="term" value="F:FMN binding"/>
    <property type="evidence" value="ECO:0007669"/>
    <property type="project" value="InterPro"/>
</dbReference>
<dbReference type="InterPro" id="IPR000262">
    <property type="entry name" value="FMN-dep_DH"/>
</dbReference>
<evidence type="ECO:0000256" key="5">
    <source>
        <dbReference type="ARBA" id="ARBA00024042"/>
    </source>
</evidence>
<dbReference type="InterPro" id="IPR013785">
    <property type="entry name" value="Aldolase_TIM"/>
</dbReference>
<reference evidence="9" key="2">
    <citation type="submission" date="2021-04" db="EMBL/GenBank/DDBJ databases">
        <authorList>
            <person name="Gilroy R."/>
        </authorList>
    </citation>
    <scope>NUCLEOTIDE SEQUENCE</scope>
    <source>
        <strain evidence="9">ChiHjej10B9-743</strain>
    </source>
</reference>
<accession>A0A9D1ZB60</accession>
<dbReference type="PANTHER" id="PTHR10578">
    <property type="entry name" value="S -2-HYDROXY-ACID OXIDASE-RELATED"/>
    <property type="match status" value="1"/>
</dbReference>
<evidence type="ECO:0000256" key="2">
    <source>
        <dbReference type="ARBA" id="ARBA00022630"/>
    </source>
</evidence>
<protein>
    <submittedName>
        <fullName evidence="9">Alpha-hydroxy-acid oxidizing protein</fullName>
    </submittedName>
</protein>
<dbReference type="Pfam" id="PF01070">
    <property type="entry name" value="FMN_dh"/>
    <property type="match status" value="2"/>
</dbReference>